<evidence type="ECO:0000313" key="2">
    <source>
        <dbReference type="EMBL" id="KIJ99076.1"/>
    </source>
</evidence>
<evidence type="ECO:0000259" key="1">
    <source>
        <dbReference type="PROSITE" id="PS51502"/>
    </source>
</evidence>
<accession>A0A0C9XNG2</accession>
<evidence type="ECO:0000313" key="3">
    <source>
        <dbReference type="Proteomes" id="UP000054477"/>
    </source>
</evidence>
<reference evidence="2 3" key="1">
    <citation type="submission" date="2014-04" db="EMBL/GenBank/DDBJ databases">
        <authorList>
            <consortium name="DOE Joint Genome Institute"/>
            <person name="Kuo A."/>
            <person name="Kohler A."/>
            <person name="Nagy L.G."/>
            <person name="Floudas D."/>
            <person name="Copeland A."/>
            <person name="Barry K.W."/>
            <person name="Cichocki N."/>
            <person name="Veneault-Fourrey C."/>
            <person name="LaButti K."/>
            <person name="Lindquist E.A."/>
            <person name="Lipzen A."/>
            <person name="Lundell T."/>
            <person name="Morin E."/>
            <person name="Murat C."/>
            <person name="Sun H."/>
            <person name="Tunlid A."/>
            <person name="Henrissat B."/>
            <person name="Grigoriev I.V."/>
            <person name="Hibbett D.S."/>
            <person name="Martin F."/>
            <person name="Nordberg H.P."/>
            <person name="Cantor M.N."/>
            <person name="Hua S.X."/>
        </authorList>
    </citation>
    <scope>NUCLEOTIDE SEQUENCE [LARGE SCALE GENOMIC DNA]</scope>
    <source>
        <strain evidence="2 3">LaAM-08-1</strain>
    </source>
</reference>
<feature type="domain" description="Stress-response A/B barrel" evidence="1">
    <location>
        <begin position="4"/>
        <end position="119"/>
    </location>
</feature>
<organism evidence="2 3">
    <name type="scientific">Laccaria amethystina LaAM-08-1</name>
    <dbReference type="NCBI Taxonomy" id="1095629"/>
    <lineage>
        <taxon>Eukaryota</taxon>
        <taxon>Fungi</taxon>
        <taxon>Dikarya</taxon>
        <taxon>Basidiomycota</taxon>
        <taxon>Agaricomycotina</taxon>
        <taxon>Agaricomycetes</taxon>
        <taxon>Agaricomycetidae</taxon>
        <taxon>Agaricales</taxon>
        <taxon>Agaricineae</taxon>
        <taxon>Hydnangiaceae</taxon>
        <taxon>Laccaria</taxon>
    </lineage>
</organism>
<dbReference type="InterPro" id="IPR011008">
    <property type="entry name" value="Dimeric_a/b-barrel"/>
</dbReference>
<dbReference type="STRING" id="1095629.A0A0C9XNG2"/>
<dbReference type="EMBL" id="KN838654">
    <property type="protein sequence ID" value="KIJ99076.1"/>
    <property type="molecule type" value="Genomic_DNA"/>
</dbReference>
<dbReference type="OrthoDB" id="1601230at2759"/>
<gene>
    <name evidence="2" type="ORF">K443DRAFT_133191</name>
</gene>
<dbReference type="Gene3D" id="3.30.70.100">
    <property type="match status" value="1"/>
</dbReference>
<dbReference type="Pfam" id="PF07876">
    <property type="entry name" value="Dabb"/>
    <property type="match status" value="1"/>
</dbReference>
<name>A0A0C9XNG2_9AGAR</name>
<protein>
    <recommendedName>
        <fullName evidence="1">Stress-response A/B barrel domain-containing protein</fullName>
    </recommendedName>
</protein>
<dbReference type="HOGENOM" id="CLU_080664_2_0_1"/>
<dbReference type="Proteomes" id="UP000054477">
    <property type="component" value="Unassembled WGS sequence"/>
</dbReference>
<dbReference type="SMART" id="SM00886">
    <property type="entry name" value="Dabb"/>
    <property type="match status" value="1"/>
</dbReference>
<reference evidence="3" key="2">
    <citation type="submission" date="2015-01" db="EMBL/GenBank/DDBJ databases">
        <title>Evolutionary Origins and Diversification of the Mycorrhizal Mutualists.</title>
        <authorList>
            <consortium name="DOE Joint Genome Institute"/>
            <consortium name="Mycorrhizal Genomics Consortium"/>
            <person name="Kohler A."/>
            <person name="Kuo A."/>
            <person name="Nagy L.G."/>
            <person name="Floudas D."/>
            <person name="Copeland A."/>
            <person name="Barry K.W."/>
            <person name="Cichocki N."/>
            <person name="Veneault-Fourrey C."/>
            <person name="LaButti K."/>
            <person name="Lindquist E.A."/>
            <person name="Lipzen A."/>
            <person name="Lundell T."/>
            <person name="Morin E."/>
            <person name="Murat C."/>
            <person name="Riley R."/>
            <person name="Ohm R."/>
            <person name="Sun H."/>
            <person name="Tunlid A."/>
            <person name="Henrissat B."/>
            <person name="Grigoriev I.V."/>
            <person name="Hibbett D.S."/>
            <person name="Martin F."/>
        </authorList>
    </citation>
    <scope>NUCLEOTIDE SEQUENCE [LARGE SCALE GENOMIC DNA]</scope>
    <source>
        <strain evidence="3">LaAM-08-1</strain>
    </source>
</reference>
<dbReference type="InterPro" id="IPR013097">
    <property type="entry name" value="Dabb"/>
</dbReference>
<dbReference type="AlphaFoldDB" id="A0A0C9XNG2"/>
<dbReference type="PROSITE" id="PS51502">
    <property type="entry name" value="S_R_A_B_BARREL"/>
    <property type="match status" value="1"/>
</dbReference>
<sequence>MAPITHVVIFQYKSSTTVEEKQNVASSFLALQEKCLAPANPGFAFPGKPYIVSIIGGSNNSLEPKAAGYEHVYVVTFASPEHRDYYVGLDPEYADPAHTAFKKLVGPLLVVERIAVADFTDGEWSDK</sequence>
<proteinExistence type="predicted"/>
<dbReference type="SUPFAM" id="SSF54909">
    <property type="entry name" value="Dimeric alpha+beta barrel"/>
    <property type="match status" value="1"/>
</dbReference>
<keyword evidence="3" id="KW-1185">Reference proteome</keyword>